<accession>A0ACC0LAC6</accession>
<gene>
    <name evidence="1" type="ORF">RHMOL_Rhmol13G0218400</name>
</gene>
<evidence type="ECO:0000313" key="1">
    <source>
        <dbReference type="EMBL" id="KAI8525279.1"/>
    </source>
</evidence>
<organism evidence="1 2">
    <name type="scientific">Rhododendron molle</name>
    <name type="common">Chinese azalea</name>
    <name type="synonym">Azalea mollis</name>
    <dbReference type="NCBI Taxonomy" id="49168"/>
    <lineage>
        <taxon>Eukaryota</taxon>
        <taxon>Viridiplantae</taxon>
        <taxon>Streptophyta</taxon>
        <taxon>Embryophyta</taxon>
        <taxon>Tracheophyta</taxon>
        <taxon>Spermatophyta</taxon>
        <taxon>Magnoliopsida</taxon>
        <taxon>eudicotyledons</taxon>
        <taxon>Gunneridae</taxon>
        <taxon>Pentapetalae</taxon>
        <taxon>asterids</taxon>
        <taxon>Ericales</taxon>
        <taxon>Ericaceae</taxon>
        <taxon>Ericoideae</taxon>
        <taxon>Rhodoreae</taxon>
        <taxon>Rhododendron</taxon>
    </lineage>
</organism>
<dbReference type="EMBL" id="CM046400">
    <property type="protein sequence ID" value="KAI8525279.1"/>
    <property type="molecule type" value="Genomic_DNA"/>
</dbReference>
<proteinExistence type="predicted"/>
<name>A0ACC0LAC6_RHOML</name>
<reference evidence="1" key="1">
    <citation type="submission" date="2022-02" db="EMBL/GenBank/DDBJ databases">
        <title>Plant Genome Project.</title>
        <authorList>
            <person name="Zhang R.-G."/>
        </authorList>
    </citation>
    <scope>NUCLEOTIDE SEQUENCE</scope>
    <source>
        <strain evidence="1">AT1</strain>
    </source>
</reference>
<keyword evidence="2" id="KW-1185">Reference proteome</keyword>
<evidence type="ECO:0000313" key="2">
    <source>
        <dbReference type="Proteomes" id="UP001062846"/>
    </source>
</evidence>
<comment type="caution">
    <text evidence="1">The sequence shown here is derived from an EMBL/GenBank/DDBJ whole genome shotgun (WGS) entry which is preliminary data.</text>
</comment>
<sequence>MITYFLAALSPLLCGLSCCISWSPLNLQEERKKCFGVLITVVVILWEEPSLSWCFLLPSTTSGGN</sequence>
<protein>
    <submittedName>
        <fullName evidence="1">Uncharacterized protein</fullName>
    </submittedName>
</protein>
<dbReference type="Proteomes" id="UP001062846">
    <property type="component" value="Chromosome 13"/>
</dbReference>